<protein>
    <submittedName>
        <fullName evidence="6">Biotin transport system permease protein</fullName>
    </submittedName>
</protein>
<organism evidence="6 7">
    <name type="scientific">Halobaculum gomorrense</name>
    <dbReference type="NCBI Taxonomy" id="43928"/>
    <lineage>
        <taxon>Archaea</taxon>
        <taxon>Methanobacteriati</taxon>
        <taxon>Methanobacteriota</taxon>
        <taxon>Stenosarchaea group</taxon>
        <taxon>Halobacteria</taxon>
        <taxon>Halobacteriales</taxon>
        <taxon>Haloferacaceae</taxon>
        <taxon>Halobaculum</taxon>
    </lineage>
</organism>
<dbReference type="EMBL" id="FQWV01000009">
    <property type="protein sequence ID" value="SHH56279.1"/>
    <property type="molecule type" value="Genomic_DNA"/>
</dbReference>
<comment type="subcellular location">
    <subcellularLocation>
        <location evidence="1">Membrane</location>
        <topology evidence="1">Multi-pass membrane protein</topology>
    </subcellularLocation>
</comment>
<dbReference type="RefSeq" id="WP_073310787.1">
    <property type="nucleotide sequence ID" value="NZ_FQWV01000009.1"/>
</dbReference>
<dbReference type="OrthoDB" id="204634at2157"/>
<proteinExistence type="predicted"/>
<dbReference type="STRING" id="43928.SAMN05443636_2859"/>
<keyword evidence="3 5" id="KW-1133">Transmembrane helix</keyword>
<dbReference type="Proteomes" id="UP000184357">
    <property type="component" value="Unassembled WGS sequence"/>
</dbReference>
<evidence type="ECO:0000313" key="6">
    <source>
        <dbReference type="EMBL" id="SHH56279.1"/>
    </source>
</evidence>
<keyword evidence="2 5" id="KW-0812">Transmembrane</keyword>
<feature type="transmembrane region" description="Helical" evidence="5">
    <location>
        <begin position="219"/>
        <end position="237"/>
    </location>
</feature>
<evidence type="ECO:0000313" key="7">
    <source>
        <dbReference type="Proteomes" id="UP000184357"/>
    </source>
</evidence>
<evidence type="ECO:0000256" key="5">
    <source>
        <dbReference type="SAM" id="Phobius"/>
    </source>
</evidence>
<gene>
    <name evidence="6" type="ORF">SAMN05443636_2859</name>
</gene>
<feature type="transmembrane region" description="Helical" evidence="5">
    <location>
        <begin position="67"/>
        <end position="84"/>
    </location>
</feature>
<feature type="transmembrane region" description="Helical" evidence="5">
    <location>
        <begin position="37"/>
        <end position="55"/>
    </location>
</feature>
<sequence length="244" mass="25537">MLTYEPGDSVGHRVGARSKLLLQAAFAGAAFAHTDPVGLAALTGLALALLALAATPPRAVFAEYRGVLPFLAAAPAIESFRLGAPWVDPAAAVGPALAAYRTLLLLALVAAYVRTTPVRESEAAVARLVPGKPGRLLGLGVGLVFRLLPVLQADLARTREAMAVRLGDRRPLRERIRLVATAGLTRALSRTDRLAVALRARCLSWNPTPPEATFGRADALALLLAVALLAWAAWDVWPALGVGG</sequence>
<name>A0A1M5TZU6_9EURY</name>
<dbReference type="GO" id="GO:0005886">
    <property type="term" value="C:plasma membrane"/>
    <property type="evidence" value="ECO:0007669"/>
    <property type="project" value="UniProtKB-ARBA"/>
</dbReference>
<accession>A0A1M5TZU6</accession>
<evidence type="ECO:0000256" key="1">
    <source>
        <dbReference type="ARBA" id="ARBA00004141"/>
    </source>
</evidence>
<evidence type="ECO:0000256" key="2">
    <source>
        <dbReference type="ARBA" id="ARBA00022692"/>
    </source>
</evidence>
<evidence type="ECO:0000256" key="4">
    <source>
        <dbReference type="ARBA" id="ARBA00023136"/>
    </source>
</evidence>
<dbReference type="CDD" id="cd16914">
    <property type="entry name" value="EcfT"/>
    <property type="match status" value="1"/>
</dbReference>
<feature type="transmembrane region" description="Helical" evidence="5">
    <location>
        <begin position="90"/>
        <end position="113"/>
    </location>
</feature>
<reference evidence="6 7" key="1">
    <citation type="submission" date="2016-11" db="EMBL/GenBank/DDBJ databases">
        <authorList>
            <person name="Jaros S."/>
            <person name="Januszkiewicz K."/>
            <person name="Wedrychowicz H."/>
        </authorList>
    </citation>
    <scope>NUCLEOTIDE SEQUENCE [LARGE SCALE GENOMIC DNA]</scope>
    <source>
        <strain evidence="6 7">DSM 9297</strain>
    </source>
</reference>
<evidence type="ECO:0000256" key="3">
    <source>
        <dbReference type="ARBA" id="ARBA00022989"/>
    </source>
</evidence>
<keyword evidence="7" id="KW-1185">Reference proteome</keyword>
<dbReference type="AlphaFoldDB" id="A0A1M5TZU6"/>
<dbReference type="InterPro" id="IPR003339">
    <property type="entry name" value="ABC/ECF_trnsptr_transmembrane"/>
</dbReference>
<keyword evidence="4 5" id="KW-0472">Membrane</keyword>
<dbReference type="Pfam" id="PF02361">
    <property type="entry name" value="CbiQ"/>
    <property type="match status" value="1"/>
</dbReference>